<dbReference type="Gene3D" id="3.40.190.10">
    <property type="entry name" value="Periplasmic binding protein-like II"/>
    <property type="match status" value="2"/>
</dbReference>
<dbReference type="InterPro" id="IPR050682">
    <property type="entry name" value="ModA/WtpA"/>
</dbReference>
<accession>A0A1F2PBK3</accession>
<protein>
    <submittedName>
        <fullName evidence="2">Molybdenum ABC transporter substrate-binding protein</fullName>
    </submittedName>
</protein>
<keyword evidence="3" id="KW-1185">Reference proteome</keyword>
<dbReference type="PANTHER" id="PTHR30632">
    <property type="entry name" value="MOLYBDATE-BINDING PERIPLASMIC PROTEIN"/>
    <property type="match status" value="1"/>
</dbReference>
<dbReference type="NCBIfam" id="TIGR03730">
    <property type="entry name" value="tungstate_WtpA"/>
    <property type="match status" value="1"/>
</dbReference>
<dbReference type="GO" id="GO:0015689">
    <property type="term" value="P:molybdate ion transport"/>
    <property type="evidence" value="ECO:0007669"/>
    <property type="project" value="TreeGrafter"/>
</dbReference>
<proteinExistence type="inferred from homology"/>
<dbReference type="InterPro" id="IPR022498">
    <property type="entry name" value="ABC_trnspt_W-bd_WtpA"/>
</dbReference>
<evidence type="ECO:0000256" key="1">
    <source>
        <dbReference type="ARBA" id="ARBA00009438"/>
    </source>
</evidence>
<organism evidence="2 3">
    <name type="scientific">Candidatus Syntropharchaeum caldarium</name>
    <dbReference type="NCBI Taxonomy" id="1838285"/>
    <lineage>
        <taxon>Archaea</taxon>
        <taxon>Methanobacteriati</taxon>
        <taxon>Methanobacteriota</taxon>
        <taxon>Stenosarchaea group</taxon>
        <taxon>Methanomicrobia</taxon>
        <taxon>Methanosarcinales</taxon>
        <taxon>ANME-2 cluster</taxon>
        <taxon>Candidatus Syntropharchaeum</taxon>
    </lineage>
</organism>
<dbReference type="PANTHER" id="PTHR30632:SF16">
    <property type="entry name" value="MOLYBDATE_TUNGSTATE-BINDING PROTEIN WTPA"/>
    <property type="match status" value="1"/>
</dbReference>
<dbReference type="GO" id="GO:0030973">
    <property type="term" value="F:molybdate ion binding"/>
    <property type="evidence" value="ECO:0007669"/>
    <property type="project" value="TreeGrafter"/>
</dbReference>
<dbReference type="EMBL" id="LYOS01000002">
    <property type="protein sequence ID" value="OFV68071.1"/>
    <property type="molecule type" value="Genomic_DNA"/>
</dbReference>
<evidence type="ECO:0000313" key="3">
    <source>
        <dbReference type="Proteomes" id="UP000186940"/>
    </source>
</evidence>
<dbReference type="Pfam" id="PF13531">
    <property type="entry name" value="SBP_bac_11"/>
    <property type="match status" value="1"/>
</dbReference>
<dbReference type="PATRIC" id="fig|1838285.3.peg.720"/>
<dbReference type="NCBIfam" id="NF003196">
    <property type="entry name" value="PRK04168.1"/>
    <property type="match status" value="1"/>
</dbReference>
<comment type="caution">
    <text evidence="2">The sequence shown here is derived from an EMBL/GenBank/DDBJ whole genome shotgun (WGS) entry which is preliminary data.</text>
</comment>
<dbReference type="Proteomes" id="UP000186940">
    <property type="component" value="Unassembled WGS sequence"/>
</dbReference>
<dbReference type="AlphaFoldDB" id="A0A1F2PBK3"/>
<comment type="similarity">
    <text evidence="1">Belongs to the bacterial solute-binding protein 1 family. WtpA subfamily.</text>
</comment>
<sequence>MKKNTILVVISLILLFCAPGCIGENTPSEKIVLKVYHAGSLAVPFEEVEKEFEALHPNVDVQREAYGSVAAIRQVTDVGKLCDVLASADYSLIPDMMYPDYADWYLRFATNEIVLGYNREKSRYADEITPQNWYEILQRDGVTFGFSNPNLDPCGYRAVMVCRLAELSYGEANLFDDLILKNTAITITEENGTYLIKTPENLAPKTDKITIKPKETDLTALVEMGGLDYYFIYRSVAVQHNLSFVDLPEEIDLSSVEYADLYKKVKLQTADGKIKTAKPIVYGITVPKNAPHPEIGLEFVKFVISADGQRIFDSAGQPPIVPAVGEGEVPGELGIPKH</sequence>
<gene>
    <name evidence="2" type="ORF">SCAL_000711</name>
</gene>
<reference evidence="2" key="1">
    <citation type="submission" date="2016-05" db="EMBL/GenBank/DDBJ databases">
        <title>Microbial consortia oxidize butane by reversing methanogenesis.</title>
        <authorList>
            <person name="Laso-Perez R."/>
            <person name="Richter M."/>
            <person name="Wegener G."/>
            <person name="Musat F."/>
        </authorList>
    </citation>
    <scope>NUCLEOTIDE SEQUENCE [LARGE SCALE GENOMIC DNA]</scope>
    <source>
        <strain evidence="2">BOX2</strain>
    </source>
</reference>
<evidence type="ECO:0000313" key="2">
    <source>
        <dbReference type="EMBL" id="OFV68071.1"/>
    </source>
</evidence>
<dbReference type="SUPFAM" id="SSF53850">
    <property type="entry name" value="Periplasmic binding protein-like II"/>
    <property type="match status" value="1"/>
</dbReference>
<dbReference type="CDD" id="cd13540">
    <property type="entry name" value="PBP2_ModA_WtpA"/>
    <property type="match status" value="1"/>
</dbReference>
<dbReference type="GO" id="GO:1901359">
    <property type="term" value="F:tungstate binding"/>
    <property type="evidence" value="ECO:0007669"/>
    <property type="project" value="InterPro"/>
</dbReference>
<name>A0A1F2PBK3_9EURY</name>
<dbReference type="STRING" id="1838285.SCAL_000711"/>